<evidence type="ECO:0000313" key="8">
    <source>
        <dbReference type="Proteomes" id="UP001154282"/>
    </source>
</evidence>
<dbReference type="PANTHER" id="PTHR47950">
    <property type="entry name" value="CYTOCHROME P450, FAMILY 76, SUBFAMILY C, POLYPEPTIDE 5-RELATED"/>
    <property type="match status" value="1"/>
</dbReference>
<reference evidence="7" key="1">
    <citation type="submission" date="2022-08" db="EMBL/GenBank/DDBJ databases">
        <authorList>
            <person name="Gutierrez-Valencia J."/>
        </authorList>
    </citation>
    <scope>NUCLEOTIDE SEQUENCE</scope>
</reference>
<evidence type="ECO:0000256" key="2">
    <source>
        <dbReference type="ARBA" id="ARBA00022723"/>
    </source>
</evidence>
<dbReference type="FunFam" id="1.10.630.10:FF:000007">
    <property type="entry name" value="Cytochrome P450 76C4"/>
    <property type="match status" value="1"/>
</dbReference>
<accession>A0AAV0KGW9</accession>
<dbReference type="PANTHER" id="PTHR47950:SF48">
    <property type="entry name" value="CYTOCHROME P450 FAMILY PROTEIN, EXPRESSED"/>
    <property type="match status" value="1"/>
</dbReference>
<name>A0AAV0KGW9_9ROSI</name>
<evidence type="ECO:0000256" key="4">
    <source>
        <dbReference type="ARBA" id="ARBA00023004"/>
    </source>
</evidence>
<keyword evidence="5 6" id="KW-0349">Heme</keyword>
<dbReference type="PRINTS" id="PR00385">
    <property type="entry name" value="P450"/>
</dbReference>
<dbReference type="Pfam" id="PF00067">
    <property type="entry name" value="p450"/>
    <property type="match status" value="1"/>
</dbReference>
<gene>
    <name evidence="7" type="ORF">LITE_LOCUS18462</name>
</gene>
<evidence type="ECO:0000256" key="3">
    <source>
        <dbReference type="ARBA" id="ARBA00023002"/>
    </source>
</evidence>
<dbReference type="GO" id="GO:0016705">
    <property type="term" value="F:oxidoreductase activity, acting on paired donors, with incorporation or reduction of molecular oxygen"/>
    <property type="evidence" value="ECO:0007669"/>
    <property type="project" value="InterPro"/>
</dbReference>
<dbReference type="CDD" id="cd11073">
    <property type="entry name" value="CYP76-like"/>
    <property type="match status" value="1"/>
</dbReference>
<dbReference type="PRINTS" id="PR00463">
    <property type="entry name" value="EP450I"/>
</dbReference>
<feature type="binding site" description="axial binding residue" evidence="5">
    <location>
        <position position="452"/>
    </location>
    <ligand>
        <name>heme</name>
        <dbReference type="ChEBI" id="CHEBI:30413"/>
    </ligand>
    <ligandPart>
        <name>Fe</name>
        <dbReference type="ChEBI" id="CHEBI:18248"/>
    </ligandPart>
</feature>
<dbReference type="EMBL" id="CAMGYJ010000005">
    <property type="protein sequence ID" value="CAI0420720.1"/>
    <property type="molecule type" value="Genomic_DNA"/>
</dbReference>
<keyword evidence="8" id="KW-1185">Reference proteome</keyword>
<keyword evidence="4 5" id="KW-0408">Iron</keyword>
<comment type="cofactor">
    <cofactor evidence="5">
        <name>heme</name>
        <dbReference type="ChEBI" id="CHEBI:30413"/>
    </cofactor>
</comment>
<keyword evidence="2 5" id="KW-0479">Metal-binding</keyword>
<evidence type="ECO:0000256" key="1">
    <source>
        <dbReference type="ARBA" id="ARBA00010617"/>
    </source>
</evidence>
<evidence type="ECO:0000313" key="7">
    <source>
        <dbReference type="EMBL" id="CAI0420720.1"/>
    </source>
</evidence>
<evidence type="ECO:0000256" key="5">
    <source>
        <dbReference type="PIRSR" id="PIRSR602401-1"/>
    </source>
</evidence>
<evidence type="ECO:0008006" key="9">
    <source>
        <dbReference type="Google" id="ProtNLM"/>
    </source>
</evidence>
<protein>
    <recommendedName>
        <fullName evidence="9">Cytochrome P450</fullName>
    </recommendedName>
</protein>
<dbReference type="InterPro" id="IPR002401">
    <property type="entry name" value="Cyt_P450_E_grp-I"/>
</dbReference>
<dbReference type="SUPFAM" id="SSF48264">
    <property type="entry name" value="Cytochrome P450"/>
    <property type="match status" value="1"/>
</dbReference>
<dbReference type="InterPro" id="IPR001128">
    <property type="entry name" value="Cyt_P450"/>
</dbReference>
<dbReference type="InterPro" id="IPR017972">
    <property type="entry name" value="Cyt_P450_CS"/>
</dbReference>
<dbReference type="PROSITE" id="PS00086">
    <property type="entry name" value="CYTOCHROME_P450"/>
    <property type="match status" value="1"/>
</dbReference>
<comment type="similarity">
    <text evidence="1 6">Belongs to the cytochrome P450 family.</text>
</comment>
<dbReference type="InterPro" id="IPR036396">
    <property type="entry name" value="Cyt_P450_sf"/>
</dbReference>
<dbReference type="Gene3D" id="1.10.630.10">
    <property type="entry name" value="Cytochrome P450"/>
    <property type="match status" value="1"/>
</dbReference>
<comment type="caution">
    <text evidence="7">The sequence shown here is derived from an EMBL/GenBank/DDBJ whole genome shotgun (WGS) entry which is preliminary data.</text>
</comment>
<dbReference type="Proteomes" id="UP001154282">
    <property type="component" value="Unassembled WGS sequence"/>
</dbReference>
<dbReference type="GO" id="GO:0020037">
    <property type="term" value="F:heme binding"/>
    <property type="evidence" value="ECO:0007669"/>
    <property type="project" value="InterPro"/>
</dbReference>
<keyword evidence="6" id="KW-0503">Monooxygenase</keyword>
<keyword evidence="3 6" id="KW-0560">Oxidoreductase</keyword>
<organism evidence="7 8">
    <name type="scientific">Linum tenue</name>
    <dbReference type="NCBI Taxonomy" id="586396"/>
    <lineage>
        <taxon>Eukaryota</taxon>
        <taxon>Viridiplantae</taxon>
        <taxon>Streptophyta</taxon>
        <taxon>Embryophyta</taxon>
        <taxon>Tracheophyta</taxon>
        <taxon>Spermatophyta</taxon>
        <taxon>Magnoliopsida</taxon>
        <taxon>eudicotyledons</taxon>
        <taxon>Gunneridae</taxon>
        <taxon>Pentapetalae</taxon>
        <taxon>rosids</taxon>
        <taxon>fabids</taxon>
        <taxon>Malpighiales</taxon>
        <taxon>Linaceae</taxon>
        <taxon>Linum</taxon>
    </lineage>
</organism>
<sequence>MDFLFFLLLSCLILTLTFLRFLTRNPPSAKLPPGPSRLPIIGNLHMLGDKPHQSLAQLAKIHGPLMSLQLGRVTTIVASSPDTAREILQKHDKVLSDRHVPAAAQVLDIHKFAIPALPVGPRWRNLRKLCNSYIFTTQKLDMNQDHRRVKVVDLLEGIRRHAEERPGEALDVGKAAFKASLNALSSTVLSMDLADEEKSSGTAREFKDLVRELLGEIGKPNLGDYFPVVARLDLQGIQRRAEGHARKMLNWFEWVIDQRLRNLKSESYVSTNDMLDTLLAMGDIDDHDNKHEEAATTMDPLCIKYLFLDLFVAGTDSTTSTLEWAMTELLRNSETLTKAKIELDQIIGKYNHLQESDIHRLPYLQAIVKETFRLHPPTPLLLPHKATTDVEIHGFTVPKAAQILVNVWAIGRDSTTWVDPNSFIPGRFLDSKVDGKDNSFELLPFGSGRRSCPGQPLALRMLHMMLGSLVHGFDWKLPDGLKPETLDMEENFGLTLHKAKHLFAIPTLR</sequence>
<dbReference type="AlphaFoldDB" id="A0AAV0KGW9"/>
<proteinExistence type="inferred from homology"/>
<dbReference type="GO" id="GO:0004497">
    <property type="term" value="F:monooxygenase activity"/>
    <property type="evidence" value="ECO:0007669"/>
    <property type="project" value="UniProtKB-KW"/>
</dbReference>
<dbReference type="GO" id="GO:0005506">
    <property type="term" value="F:iron ion binding"/>
    <property type="evidence" value="ECO:0007669"/>
    <property type="project" value="InterPro"/>
</dbReference>
<evidence type="ECO:0000256" key="6">
    <source>
        <dbReference type="RuleBase" id="RU000461"/>
    </source>
</evidence>